<organism evidence="3 4">
    <name type="scientific">Candidatus Rickettsiella isopodorum</name>
    <dbReference type="NCBI Taxonomy" id="1225476"/>
    <lineage>
        <taxon>Bacteria</taxon>
        <taxon>Pseudomonadati</taxon>
        <taxon>Pseudomonadota</taxon>
        <taxon>Gammaproteobacteria</taxon>
        <taxon>Legionellales</taxon>
        <taxon>Coxiellaceae</taxon>
        <taxon>Rickettsiella</taxon>
    </lineage>
</organism>
<dbReference type="AlphaFoldDB" id="A0A1J8NNB7"/>
<evidence type="ECO:0000256" key="2">
    <source>
        <dbReference type="SAM" id="SignalP"/>
    </source>
</evidence>
<protein>
    <recommendedName>
        <fullName evidence="5">Acid-shock protein</fullName>
    </recommendedName>
</protein>
<evidence type="ECO:0000256" key="1">
    <source>
        <dbReference type="SAM" id="MobiDB-lite"/>
    </source>
</evidence>
<gene>
    <name evidence="3" type="ORF">A1D18_02015</name>
</gene>
<feature type="region of interest" description="Disordered" evidence="1">
    <location>
        <begin position="46"/>
        <end position="97"/>
    </location>
</feature>
<keyword evidence="2" id="KW-0732">Signal</keyword>
<feature type="compositionally biased region" description="Basic and acidic residues" evidence="1">
    <location>
        <begin position="58"/>
        <end position="77"/>
    </location>
</feature>
<accession>A0A1J8NNB7</accession>
<keyword evidence="4" id="KW-1185">Reference proteome</keyword>
<feature type="chain" id="PRO_5009649186" description="Acid-shock protein" evidence="2">
    <location>
        <begin position="23"/>
        <end position="97"/>
    </location>
</feature>
<feature type="signal peptide" evidence="2">
    <location>
        <begin position="1"/>
        <end position="22"/>
    </location>
</feature>
<comment type="caution">
    <text evidence="3">The sequence shown here is derived from an EMBL/GenBank/DDBJ whole genome shotgun (WGS) entry which is preliminary data.</text>
</comment>
<evidence type="ECO:0000313" key="4">
    <source>
        <dbReference type="Proteomes" id="UP000183924"/>
    </source>
</evidence>
<feature type="compositionally biased region" description="Basic and acidic residues" evidence="1">
    <location>
        <begin position="85"/>
        <end position="97"/>
    </location>
</feature>
<dbReference type="Proteomes" id="UP000183924">
    <property type="component" value="Unassembled WGS sequence"/>
</dbReference>
<reference evidence="3 4" key="1">
    <citation type="submission" date="2016-03" db="EMBL/GenBank/DDBJ databases">
        <title>Comparative genomics of Rickettsiella.</title>
        <authorList>
            <person name="Chandler C."/>
            <person name="Wang Y."/>
        </authorList>
    </citation>
    <scope>NUCLEOTIDE SEQUENCE [LARGE SCALE GENOMIC DNA]</scope>
    <source>
        <strain evidence="3 4">RCFS May 2013</strain>
    </source>
</reference>
<dbReference type="EMBL" id="LUKY01000031">
    <property type="protein sequence ID" value="OIZ95502.1"/>
    <property type="molecule type" value="Genomic_DNA"/>
</dbReference>
<sequence>MKLKQALVIGLSSAILALPAIAAESANPSKDAKTIQPMTMEMPASKEAFHHKKGHKKVSFERKTDPKQTKENAKLDELNTLNSHAKKDPTEKNLIKA</sequence>
<evidence type="ECO:0000313" key="3">
    <source>
        <dbReference type="EMBL" id="OIZ95502.1"/>
    </source>
</evidence>
<dbReference type="RefSeq" id="WP_071662162.1">
    <property type="nucleotide sequence ID" value="NZ_LUKY01000031.1"/>
</dbReference>
<proteinExistence type="predicted"/>
<evidence type="ECO:0008006" key="5">
    <source>
        <dbReference type="Google" id="ProtNLM"/>
    </source>
</evidence>
<name>A0A1J8NNB7_9COXI</name>